<feature type="non-terminal residue" evidence="1">
    <location>
        <position position="1"/>
    </location>
</feature>
<sequence>VGSQDSSASVSQAPQLLFLVEGFTWVTCGSIPMSGASDWCHHWLRPSVALGAPSTGQEGGLLPLRAPTPSADRRVAVVTVEDECVVDMSNERGISFSSW</sequence>
<accession>V6T9I1</accession>
<reference evidence="1 2" key="2">
    <citation type="journal article" date="2013" name="Genome Biol. Evol.">
        <title>Genome sequencing of Giardia lamblia genotypes A2 and B isolates (DH and GS) and comparative analysis with the genomes of genotypes A1 and E (WB and Pig).</title>
        <authorList>
            <person name="Adam R.D."/>
            <person name="Dahlstrom E.W."/>
            <person name="Martens C.A."/>
            <person name="Bruno D.P."/>
            <person name="Barbian K.D."/>
            <person name="Ricklefs S.M."/>
            <person name="Hernandez M.M."/>
            <person name="Narla N.P."/>
            <person name="Patel R.B."/>
            <person name="Porcella S.F."/>
            <person name="Nash T.E."/>
        </authorList>
    </citation>
    <scope>NUCLEOTIDE SEQUENCE [LARGE SCALE GENOMIC DNA]</scope>
    <source>
        <strain evidence="1 2">DH</strain>
    </source>
</reference>
<name>V6T9I1_GIAIN</name>
<dbReference type="EMBL" id="AHGT01000101">
    <property type="protein sequence ID" value="ESU35097.1"/>
    <property type="molecule type" value="Genomic_DNA"/>
</dbReference>
<dbReference type="VEuPathDB" id="GiardiaDB:DHA2_153959"/>
<evidence type="ECO:0000313" key="2">
    <source>
        <dbReference type="Proteomes" id="UP000018320"/>
    </source>
</evidence>
<comment type="caution">
    <text evidence="1">The sequence shown here is derived from an EMBL/GenBank/DDBJ whole genome shotgun (WGS) entry which is preliminary data.</text>
</comment>
<reference evidence="2" key="1">
    <citation type="submission" date="2012-02" db="EMBL/GenBank/DDBJ databases">
        <title>Genome sequencing of Giardia lamblia Genotypes A2 and B isolates (DH and GS) and comparative analysis with the genomes of Genotypes A1 and E (WB and Pig).</title>
        <authorList>
            <person name="Adam R."/>
            <person name="Dahlstrom E."/>
            <person name="Martens C."/>
            <person name="Bruno D."/>
            <person name="Barbian K."/>
            <person name="Porcella S.F."/>
            <person name="Nash T."/>
        </authorList>
    </citation>
    <scope>NUCLEOTIDE SEQUENCE</scope>
    <source>
        <strain evidence="2">DH</strain>
    </source>
</reference>
<proteinExistence type="predicted"/>
<gene>
    <name evidence="1" type="ORF">DHA2_153959</name>
</gene>
<dbReference type="AlphaFoldDB" id="V6T9I1"/>
<protein>
    <submittedName>
        <fullName evidence="1">Uncharacterized protein</fullName>
    </submittedName>
</protein>
<evidence type="ECO:0000313" key="1">
    <source>
        <dbReference type="EMBL" id="ESU35097.1"/>
    </source>
</evidence>
<organism evidence="1 2">
    <name type="scientific">Giardia intestinalis</name>
    <name type="common">Giardia lamblia</name>
    <dbReference type="NCBI Taxonomy" id="5741"/>
    <lineage>
        <taxon>Eukaryota</taxon>
        <taxon>Metamonada</taxon>
        <taxon>Diplomonadida</taxon>
        <taxon>Hexamitidae</taxon>
        <taxon>Giardiinae</taxon>
        <taxon>Giardia</taxon>
    </lineage>
</organism>
<dbReference type="Proteomes" id="UP000018320">
    <property type="component" value="Unassembled WGS sequence"/>
</dbReference>